<dbReference type="AlphaFoldDB" id="A0A7I7KZR7"/>
<dbReference type="SUPFAM" id="SSF48613">
    <property type="entry name" value="Heme oxygenase-like"/>
    <property type="match status" value="1"/>
</dbReference>
<evidence type="ECO:0000256" key="1">
    <source>
        <dbReference type="ARBA" id="ARBA00022617"/>
    </source>
</evidence>
<dbReference type="Pfam" id="PF01126">
    <property type="entry name" value="Heme_oxygenase"/>
    <property type="match status" value="1"/>
</dbReference>
<evidence type="ECO:0000313" key="6">
    <source>
        <dbReference type="EMBL" id="BBX47276.1"/>
    </source>
</evidence>
<dbReference type="GO" id="GO:0006979">
    <property type="term" value="P:response to oxidative stress"/>
    <property type="evidence" value="ECO:0007669"/>
    <property type="project" value="TreeGrafter"/>
</dbReference>
<protein>
    <submittedName>
        <fullName evidence="6">Putative heme oxygenase</fullName>
    </submittedName>
</protein>
<accession>A0A7I7KZR7</accession>
<feature type="binding site" evidence="4">
    <location>
        <position position="128"/>
    </location>
    <ligand>
        <name>heme b</name>
        <dbReference type="ChEBI" id="CHEBI:60344"/>
    </ligand>
</feature>
<dbReference type="InterPro" id="IPR002051">
    <property type="entry name" value="Haem_Oase"/>
</dbReference>
<evidence type="ECO:0000256" key="3">
    <source>
        <dbReference type="ARBA" id="ARBA00023004"/>
    </source>
</evidence>
<dbReference type="InterPro" id="IPR016084">
    <property type="entry name" value="Haem_Oase-like_multi-hlx"/>
</dbReference>
<sequence length="216" mass="24067">MQASVVTKSVRPLSAAMRAGSRDEHEAAEQSPFIAELLSGNLVKDAYVDYLLRLRVVYAALESAIRSHRDDPLVAVVYDPALERLPAIDADLRHWADGMPPGTNSPAAEAYQSRLEGVEGGELLAHHYTRYLGDLSGGRVIRRALDRVYNLGGVGLMFYDFPIHAKRYKDSYRAHLDDLTLQPEQVEQVVNEVKLAFRLNQALFDELACNLAAYRA</sequence>
<dbReference type="PANTHER" id="PTHR10720">
    <property type="entry name" value="HEME OXYGENASE"/>
    <property type="match status" value="1"/>
</dbReference>
<dbReference type="PANTHER" id="PTHR10720:SF0">
    <property type="entry name" value="HEME OXYGENASE"/>
    <property type="match status" value="1"/>
</dbReference>
<keyword evidence="2 5" id="KW-0479">Metal-binding</keyword>
<dbReference type="EMBL" id="AP022569">
    <property type="protein sequence ID" value="BBX47276.1"/>
    <property type="molecule type" value="Genomic_DNA"/>
</dbReference>
<evidence type="ECO:0000256" key="5">
    <source>
        <dbReference type="PIRSR" id="PIRSR000343-2"/>
    </source>
</evidence>
<feature type="binding site" description="axial binding residue" evidence="5">
    <location>
        <position position="25"/>
    </location>
    <ligand>
        <name>heme b</name>
        <dbReference type="ChEBI" id="CHEBI:60344"/>
    </ligand>
    <ligandPart>
        <name>Fe</name>
        <dbReference type="ChEBI" id="CHEBI:18248"/>
    </ligandPart>
</feature>
<evidence type="ECO:0000256" key="4">
    <source>
        <dbReference type="PIRSR" id="PIRSR000343-1"/>
    </source>
</evidence>
<dbReference type="GO" id="GO:0006788">
    <property type="term" value="P:heme oxidation"/>
    <property type="evidence" value="ECO:0007669"/>
    <property type="project" value="InterPro"/>
</dbReference>
<reference evidence="6 7" key="1">
    <citation type="journal article" date="2019" name="Emerg. Microbes Infect.">
        <title>Comprehensive subspecies identification of 175 nontuberculous mycobacteria species based on 7547 genomic profiles.</title>
        <authorList>
            <person name="Matsumoto Y."/>
            <person name="Kinjo T."/>
            <person name="Motooka D."/>
            <person name="Nabeya D."/>
            <person name="Jung N."/>
            <person name="Uechi K."/>
            <person name="Horii T."/>
            <person name="Iida T."/>
            <person name="Fujita J."/>
            <person name="Nakamura S."/>
        </authorList>
    </citation>
    <scope>NUCLEOTIDE SEQUENCE [LARGE SCALE GENOMIC DNA]</scope>
    <source>
        <strain evidence="6 7">JCM 12404</strain>
    </source>
</reference>
<dbReference type="GO" id="GO:0004392">
    <property type="term" value="F:heme oxygenase (decyclizing) activity"/>
    <property type="evidence" value="ECO:0007669"/>
    <property type="project" value="InterPro"/>
</dbReference>
<keyword evidence="3 5" id="KW-0408">Iron</keyword>
<proteinExistence type="predicted"/>
<dbReference type="PRINTS" id="PR00088">
    <property type="entry name" value="HAEMOXYGNASE"/>
</dbReference>
<gene>
    <name evidence="6" type="ORF">MCOO_32910</name>
</gene>
<dbReference type="InterPro" id="IPR016053">
    <property type="entry name" value="Haem_Oase-like"/>
</dbReference>
<dbReference type="CDD" id="cd19165">
    <property type="entry name" value="HemeO"/>
    <property type="match status" value="1"/>
</dbReference>
<dbReference type="Proteomes" id="UP000465866">
    <property type="component" value="Chromosome"/>
</dbReference>
<dbReference type="GO" id="GO:0042167">
    <property type="term" value="P:heme catabolic process"/>
    <property type="evidence" value="ECO:0007669"/>
    <property type="project" value="TreeGrafter"/>
</dbReference>
<dbReference type="GO" id="GO:0020037">
    <property type="term" value="F:heme binding"/>
    <property type="evidence" value="ECO:0007669"/>
    <property type="project" value="TreeGrafter"/>
</dbReference>
<keyword evidence="1 4" id="KW-0349">Heme</keyword>
<feature type="binding site" evidence="4">
    <location>
        <position position="18"/>
    </location>
    <ligand>
        <name>heme b</name>
        <dbReference type="ChEBI" id="CHEBI:60344"/>
    </ligand>
</feature>
<evidence type="ECO:0000313" key="7">
    <source>
        <dbReference type="Proteomes" id="UP000465866"/>
    </source>
</evidence>
<organism evidence="6 7">
    <name type="scientific">Mycobacterium cookii</name>
    <dbReference type="NCBI Taxonomy" id="1775"/>
    <lineage>
        <taxon>Bacteria</taxon>
        <taxon>Bacillati</taxon>
        <taxon>Actinomycetota</taxon>
        <taxon>Actinomycetes</taxon>
        <taxon>Mycobacteriales</taxon>
        <taxon>Mycobacteriaceae</taxon>
        <taxon>Mycobacterium</taxon>
    </lineage>
</organism>
<dbReference type="RefSeq" id="WP_163777780.1">
    <property type="nucleotide sequence ID" value="NZ_AP022569.1"/>
</dbReference>
<keyword evidence="7" id="KW-1185">Reference proteome</keyword>
<dbReference type="KEGG" id="mcoo:MCOO_32910"/>
<dbReference type="PIRSF" id="PIRSF000343">
    <property type="entry name" value="Haem_Oase"/>
    <property type="match status" value="1"/>
</dbReference>
<name>A0A7I7KZR7_9MYCO</name>
<feature type="binding site" evidence="4">
    <location>
        <position position="173"/>
    </location>
    <ligand>
        <name>heme b</name>
        <dbReference type="ChEBI" id="CHEBI:60344"/>
    </ligand>
</feature>
<evidence type="ECO:0000256" key="2">
    <source>
        <dbReference type="ARBA" id="ARBA00022723"/>
    </source>
</evidence>
<dbReference type="Gene3D" id="1.20.910.10">
    <property type="entry name" value="Heme oxygenase-like"/>
    <property type="match status" value="1"/>
</dbReference>
<dbReference type="GO" id="GO:0046872">
    <property type="term" value="F:metal ion binding"/>
    <property type="evidence" value="ECO:0007669"/>
    <property type="project" value="UniProtKB-KW"/>
</dbReference>